<sequence>MREMRMRSLRYGAFEMVQQRNGKLSLQGWRYWAIVRSLRNRLLRNRSNWMQRKVIYAIRTMAPVYVHPLPQGRTARIVERIRGDTKIMLDARHAIVHLLAAKIPNVINLRGPVPARRAMKGINVTAVVSGTMGTLTARDVSVIPQEQKRKNVAGACVVVKKMGAVDARRMSKVNCATNAKTKLTV</sequence>
<dbReference type="Proteomes" id="UP001152888">
    <property type="component" value="Unassembled WGS sequence"/>
</dbReference>
<proteinExistence type="predicted"/>
<accession>A0A9P0KRT6</accession>
<keyword evidence="2" id="KW-1185">Reference proteome</keyword>
<dbReference type="EMBL" id="CAKOFQ010006895">
    <property type="protein sequence ID" value="CAH1980452.1"/>
    <property type="molecule type" value="Genomic_DNA"/>
</dbReference>
<comment type="caution">
    <text evidence="1">The sequence shown here is derived from an EMBL/GenBank/DDBJ whole genome shotgun (WGS) entry which is preliminary data.</text>
</comment>
<name>A0A9P0KRT6_ACAOB</name>
<reference evidence="1" key="1">
    <citation type="submission" date="2022-03" db="EMBL/GenBank/DDBJ databases">
        <authorList>
            <person name="Sayadi A."/>
        </authorList>
    </citation>
    <scope>NUCLEOTIDE SEQUENCE</scope>
</reference>
<gene>
    <name evidence="1" type="ORF">ACAOBT_LOCUS14001</name>
</gene>
<evidence type="ECO:0000313" key="2">
    <source>
        <dbReference type="Proteomes" id="UP001152888"/>
    </source>
</evidence>
<protein>
    <submittedName>
        <fullName evidence="1">Uncharacterized protein</fullName>
    </submittedName>
</protein>
<organism evidence="1 2">
    <name type="scientific">Acanthoscelides obtectus</name>
    <name type="common">Bean weevil</name>
    <name type="synonym">Bruchus obtectus</name>
    <dbReference type="NCBI Taxonomy" id="200917"/>
    <lineage>
        <taxon>Eukaryota</taxon>
        <taxon>Metazoa</taxon>
        <taxon>Ecdysozoa</taxon>
        <taxon>Arthropoda</taxon>
        <taxon>Hexapoda</taxon>
        <taxon>Insecta</taxon>
        <taxon>Pterygota</taxon>
        <taxon>Neoptera</taxon>
        <taxon>Endopterygota</taxon>
        <taxon>Coleoptera</taxon>
        <taxon>Polyphaga</taxon>
        <taxon>Cucujiformia</taxon>
        <taxon>Chrysomeloidea</taxon>
        <taxon>Chrysomelidae</taxon>
        <taxon>Bruchinae</taxon>
        <taxon>Bruchini</taxon>
        <taxon>Acanthoscelides</taxon>
    </lineage>
</organism>
<evidence type="ECO:0000313" key="1">
    <source>
        <dbReference type="EMBL" id="CAH1980452.1"/>
    </source>
</evidence>
<dbReference type="AlphaFoldDB" id="A0A9P0KRT6"/>